<evidence type="ECO:0000313" key="4">
    <source>
        <dbReference type="Proteomes" id="UP001500542"/>
    </source>
</evidence>
<reference evidence="3 4" key="1">
    <citation type="journal article" date="2019" name="Int. J. Syst. Evol. Microbiol.">
        <title>The Global Catalogue of Microorganisms (GCM) 10K type strain sequencing project: providing services to taxonomists for standard genome sequencing and annotation.</title>
        <authorList>
            <consortium name="The Broad Institute Genomics Platform"/>
            <consortium name="The Broad Institute Genome Sequencing Center for Infectious Disease"/>
            <person name="Wu L."/>
            <person name="Ma J."/>
        </authorList>
    </citation>
    <scope>NUCLEOTIDE SEQUENCE [LARGE SCALE GENOMIC DNA]</scope>
    <source>
        <strain evidence="3 4">JCM 10977</strain>
    </source>
</reference>
<name>A0ABN1QHT4_9ACTN</name>
<sequence length="300" mass="31816">MKAVVAYRGGDDTPEALELGATLRRTTGAELLVVAVLPPTSEPGTERVDLEYRQWLDSVADQARRTAVETLSPGYPDGLEFRRIASNSVADGLVRVAEESDVDLLVLGSARAATQGSLLVGSVSSRLLHSSPVPILLAPQGYGGDPLATFGSLTCAYAGTDRSREALAAACSLVKRYDGHLRVATFVPRANTMYPPEVGLDAEDMVAAQWAEQAVELHEDALEFCKNHGVTDVETAVARGQGWPGALTAIPWSPNDILVLGSSRLGQLARVFLGSTATKILRHTPVPALVVPAGTYTWSD</sequence>
<protein>
    <submittedName>
        <fullName evidence="3">Universal stress protein</fullName>
    </submittedName>
</protein>
<dbReference type="EMBL" id="BAAAHK010000007">
    <property type="protein sequence ID" value="GAA0942506.1"/>
    <property type="molecule type" value="Genomic_DNA"/>
</dbReference>
<dbReference type="Proteomes" id="UP001500542">
    <property type="component" value="Unassembled WGS sequence"/>
</dbReference>
<dbReference type="CDD" id="cd00293">
    <property type="entry name" value="USP-like"/>
    <property type="match status" value="2"/>
</dbReference>
<dbReference type="SUPFAM" id="SSF52402">
    <property type="entry name" value="Adenine nucleotide alpha hydrolases-like"/>
    <property type="match status" value="2"/>
</dbReference>
<feature type="domain" description="UspA" evidence="2">
    <location>
        <begin position="2"/>
        <end position="138"/>
    </location>
</feature>
<accession>A0ABN1QHT4</accession>
<dbReference type="RefSeq" id="WP_343970549.1">
    <property type="nucleotide sequence ID" value="NZ_BAAAHK010000007.1"/>
</dbReference>
<dbReference type="InterPro" id="IPR006016">
    <property type="entry name" value="UspA"/>
</dbReference>
<keyword evidence="4" id="KW-1185">Reference proteome</keyword>
<evidence type="ECO:0000313" key="3">
    <source>
        <dbReference type="EMBL" id="GAA0942506.1"/>
    </source>
</evidence>
<organism evidence="3 4">
    <name type="scientific">Kribbella koreensis</name>
    <dbReference type="NCBI Taxonomy" id="57909"/>
    <lineage>
        <taxon>Bacteria</taxon>
        <taxon>Bacillati</taxon>
        <taxon>Actinomycetota</taxon>
        <taxon>Actinomycetes</taxon>
        <taxon>Propionibacteriales</taxon>
        <taxon>Kribbellaceae</taxon>
        <taxon>Kribbella</taxon>
    </lineage>
</organism>
<dbReference type="Gene3D" id="3.40.50.620">
    <property type="entry name" value="HUPs"/>
    <property type="match status" value="2"/>
</dbReference>
<dbReference type="PRINTS" id="PR01438">
    <property type="entry name" value="UNVRSLSTRESS"/>
</dbReference>
<evidence type="ECO:0000259" key="2">
    <source>
        <dbReference type="Pfam" id="PF00582"/>
    </source>
</evidence>
<dbReference type="PANTHER" id="PTHR46268">
    <property type="entry name" value="STRESS RESPONSE PROTEIN NHAX"/>
    <property type="match status" value="1"/>
</dbReference>
<dbReference type="InterPro" id="IPR014729">
    <property type="entry name" value="Rossmann-like_a/b/a_fold"/>
</dbReference>
<dbReference type="PANTHER" id="PTHR46268:SF6">
    <property type="entry name" value="UNIVERSAL STRESS PROTEIN UP12"/>
    <property type="match status" value="1"/>
</dbReference>
<proteinExistence type="inferred from homology"/>
<evidence type="ECO:0000256" key="1">
    <source>
        <dbReference type="ARBA" id="ARBA00008791"/>
    </source>
</evidence>
<comment type="similarity">
    <text evidence="1">Belongs to the universal stress protein A family.</text>
</comment>
<dbReference type="Pfam" id="PF00582">
    <property type="entry name" value="Usp"/>
    <property type="match status" value="2"/>
</dbReference>
<feature type="domain" description="UspA" evidence="2">
    <location>
        <begin position="154"/>
        <end position="292"/>
    </location>
</feature>
<dbReference type="InterPro" id="IPR006015">
    <property type="entry name" value="Universal_stress_UspA"/>
</dbReference>
<comment type="caution">
    <text evidence="3">The sequence shown here is derived from an EMBL/GenBank/DDBJ whole genome shotgun (WGS) entry which is preliminary data.</text>
</comment>
<gene>
    <name evidence="3" type="ORF">GCM10009554_35050</name>
</gene>